<reference evidence="1 2" key="1">
    <citation type="submission" date="2011-02" db="EMBL/GenBank/DDBJ databases">
        <title>The Genome Sequence of Sphaeroforma arctica JP610.</title>
        <authorList>
            <consortium name="The Broad Institute Genome Sequencing Platform"/>
            <person name="Russ C."/>
            <person name="Cuomo C."/>
            <person name="Young S.K."/>
            <person name="Zeng Q."/>
            <person name="Gargeya S."/>
            <person name="Alvarado L."/>
            <person name="Berlin A."/>
            <person name="Chapman S.B."/>
            <person name="Chen Z."/>
            <person name="Freedman E."/>
            <person name="Gellesch M."/>
            <person name="Goldberg J."/>
            <person name="Griggs A."/>
            <person name="Gujja S."/>
            <person name="Heilman E."/>
            <person name="Heiman D."/>
            <person name="Howarth C."/>
            <person name="Mehta T."/>
            <person name="Neiman D."/>
            <person name="Pearson M."/>
            <person name="Roberts A."/>
            <person name="Saif S."/>
            <person name="Shea T."/>
            <person name="Shenoy N."/>
            <person name="Sisk P."/>
            <person name="Stolte C."/>
            <person name="Sykes S."/>
            <person name="White J."/>
            <person name="Yandava C."/>
            <person name="Burger G."/>
            <person name="Gray M.W."/>
            <person name="Holland P.W.H."/>
            <person name="King N."/>
            <person name="Lang F.B.F."/>
            <person name="Roger A.J."/>
            <person name="Ruiz-Trillo I."/>
            <person name="Haas B."/>
            <person name="Nusbaum C."/>
            <person name="Birren B."/>
        </authorList>
    </citation>
    <scope>NUCLEOTIDE SEQUENCE [LARGE SCALE GENOMIC DNA]</scope>
    <source>
        <strain evidence="1 2">JP610</strain>
    </source>
</reference>
<dbReference type="Proteomes" id="UP000054560">
    <property type="component" value="Unassembled WGS sequence"/>
</dbReference>
<dbReference type="EMBL" id="KQ246746">
    <property type="protein sequence ID" value="KNC72618.1"/>
    <property type="molecule type" value="Genomic_DNA"/>
</dbReference>
<dbReference type="RefSeq" id="XP_014146520.1">
    <property type="nucleotide sequence ID" value="XM_014291045.1"/>
</dbReference>
<protein>
    <submittedName>
        <fullName evidence="1">Uncharacterized protein</fullName>
    </submittedName>
</protein>
<proteinExistence type="predicted"/>
<sequence>MNSLPSEILQDNVYGILNAADRHQLAMAIPRSSKHLHGDEGALDEFVRTGGSSDVRFSRPFALTHIVYELRHVIKDRGLLAKYLSSHPAPVMMEEHHGNLEDTTLAFPQYIQVSEPTRLSRSKTCNPVYLDKVLQNNSVRHVNSYAFTEDLTRYISGVDSIESLTFIFKVSNMHLLSKFTQLRFLSVCQNGHDLEQLPSSVLFLQVPELPDRVPQNATNLRLVETHEPVDTSTQAVWRRVCPDIKFVVRQVFEVDGHETVILDSNVDWYQHSEFKRTVMKDLKFPLHFRF</sequence>
<gene>
    <name evidence="1" type="ORF">SARC_14824</name>
</gene>
<name>A0A0L0F940_9EUKA</name>
<evidence type="ECO:0000313" key="1">
    <source>
        <dbReference type="EMBL" id="KNC72618.1"/>
    </source>
</evidence>
<keyword evidence="2" id="KW-1185">Reference proteome</keyword>
<dbReference type="GeneID" id="25915328"/>
<evidence type="ECO:0000313" key="2">
    <source>
        <dbReference type="Proteomes" id="UP000054560"/>
    </source>
</evidence>
<accession>A0A0L0F940</accession>
<dbReference type="AlphaFoldDB" id="A0A0L0F940"/>
<organism evidence="1 2">
    <name type="scientific">Sphaeroforma arctica JP610</name>
    <dbReference type="NCBI Taxonomy" id="667725"/>
    <lineage>
        <taxon>Eukaryota</taxon>
        <taxon>Ichthyosporea</taxon>
        <taxon>Ichthyophonida</taxon>
        <taxon>Sphaeroforma</taxon>
    </lineage>
</organism>